<name>A0A895Y9Y0_9ACTN</name>
<feature type="transmembrane region" description="Helical" evidence="1">
    <location>
        <begin position="42"/>
        <end position="60"/>
    </location>
</feature>
<evidence type="ECO:0000256" key="1">
    <source>
        <dbReference type="SAM" id="Phobius"/>
    </source>
</evidence>
<keyword evidence="1" id="KW-0812">Transmembrane</keyword>
<dbReference type="RefSeq" id="WP_239676715.1">
    <property type="nucleotide sequence ID" value="NZ_CP070499.1"/>
</dbReference>
<gene>
    <name evidence="2" type="ORF">JQS43_24390</name>
</gene>
<dbReference type="EMBL" id="CP070499">
    <property type="protein sequence ID" value="QSB14574.1"/>
    <property type="molecule type" value="Genomic_DNA"/>
</dbReference>
<sequence>MGELRPPEPWAHRPASLAAMARYAARGGWTGPEGPARRCGVWWYRLIAVPVTLVCHYTAWLVARPSRAVTAALVAVVVWMAVRS</sequence>
<accession>A0A895Y9Y0</accession>
<reference evidence="2" key="1">
    <citation type="submission" date="2021-02" db="EMBL/GenBank/DDBJ databases">
        <title>Natrosporangium hydrolyticum gen. nov., sp. nov, a haloalkaliphilic actinobacterium from a soda solonchak soil.</title>
        <authorList>
            <person name="Sorokin D.Y."/>
            <person name="Khijniak T.V."/>
            <person name="Zakharycheva A.P."/>
            <person name="Boueva O.V."/>
            <person name="Ariskina E.V."/>
            <person name="Hahnke R.L."/>
            <person name="Bunk B."/>
            <person name="Sproer C."/>
            <person name="Schumann P."/>
            <person name="Evtushenko L.I."/>
            <person name="Kublanov I.V."/>
        </authorList>
    </citation>
    <scope>NUCLEOTIDE SEQUENCE</scope>
    <source>
        <strain evidence="2">DSM 106523</strain>
    </source>
</reference>
<keyword evidence="3" id="KW-1185">Reference proteome</keyword>
<protein>
    <submittedName>
        <fullName evidence="2">Uncharacterized protein</fullName>
    </submittedName>
</protein>
<evidence type="ECO:0000313" key="2">
    <source>
        <dbReference type="EMBL" id="QSB14574.1"/>
    </source>
</evidence>
<dbReference type="AlphaFoldDB" id="A0A895Y9Y0"/>
<dbReference type="KEGG" id="nhy:JQS43_24390"/>
<keyword evidence="1" id="KW-1133">Transmembrane helix</keyword>
<proteinExistence type="predicted"/>
<dbReference type="Proteomes" id="UP000662857">
    <property type="component" value="Chromosome"/>
</dbReference>
<organism evidence="2 3">
    <name type="scientific">Natronosporangium hydrolyticum</name>
    <dbReference type="NCBI Taxonomy" id="2811111"/>
    <lineage>
        <taxon>Bacteria</taxon>
        <taxon>Bacillati</taxon>
        <taxon>Actinomycetota</taxon>
        <taxon>Actinomycetes</taxon>
        <taxon>Micromonosporales</taxon>
        <taxon>Micromonosporaceae</taxon>
        <taxon>Natronosporangium</taxon>
    </lineage>
</organism>
<keyword evidence="1" id="KW-0472">Membrane</keyword>
<evidence type="ECO:0000313" key="3">
    <source>
        <dbReference type="Proteomes" id="UP000662857"/>
    </source>
</evidence>